<proteinExistence type="predicted"/>
<dbReference type="OrthoDB" id="5422283at2759"/>
<dbReference type="EMBL" id="CP063405">
    <property type="protein sequence ID" value="QSZ28993.1"/>
    <property type="molecule type" value="Genomic_DNA"/>
</dbReference>
<feature type="compositionally biased region" description="Basic and acidic residues" evidence="1">
    <location>
        <begin position="133"/>
        <end position="155"/>
    </location>
</feature>
<evidence type="ECO:0000313" key="3">
    <source>
        <dbReference type="EMBL" id="QSZ28993.1"/>
    </source>
</evidence>
<dbReference type="PROSITE" id="PS51938">
    <property type="entry name" value="SUZ_C"/>
    <property type="match status" value="1"/>
</dbReference>
<dbReference type="Proteomes" id="UP000672032">
    <property type="component" value="Chromosome 1"/>
</dbReference>
<dbReference type="InterPro" id="IPR024642">
    <property type="entry name" value="SUZ-C"/>
</dbReference>
<feature type="domain" description="SUZ-C" evidence="2">
    <location>
        <begin position="233"/>
        <end position="275"/>
    </location>
</feature>
<keyword evidence="4" id="KW-1185">Reference proteome</keyword>
<organism evidence="3 4">
    <name type="scientific">Monilinia vaccinii-corymbosi</name>
    <dbReference type="NCBI Taxonomy" id="61207"/>
    <lineage>
        <taxon>Eukaryota</taxon>
        <taxon>Fungi</taxon>
        <taxon>Dikarya</taxon>
        <taxon>Ascomycota</taxon>
        <taxon>Pezizomycotina</taxon>
        <taxon>Leotiomycetes</taxon>
        <taxon>Helotiales</taxon>
        <taxon>Sclerotiniaceae</taxon>
        <taxon>Monilinia</taxon>
    </lineage>
</organism>
<sequence length="281" mass="30450">MSKKAAVPSAWDDDWESQADAWESSPPANKAIEEEPKISKAERLAKHAEANKKIWESAETPGGLSEQFPFLLPPNLAKPVPLATPYRAPLTLLSRKPAPQTITKTDPRTGKTTTVETEAEEGEEVVVAGPSAEELREKTQREREDKQRKYDEARARILGTGTSSRSNSGNGRGGSGGNSPRNGTPPLYDKGRGRGRGNDARRPDSRPDNRTGQKELFDPDYTPKPGSTTLQKTTRSGEGSRLGSGTSTPTSRENEQIVRAPRGPDATGRGFEFANRGGKMS</sequence>
<protein>
    <recommendedName>
        <fullName evidence="2">SUZ-C domain-containing protein</fullName>
    </recommendedName>
</protein>
<evidence type="ECO:0000313" key="4">
    <source>
        <dbReference type="Proteomes" id="UP000672032"/>
    </source>
</evidence>
<gene>
    <name evidence="3" type="ORF">DSL72_003502</name>
</gene>
<feature type="region of interest" description="Disordered" evidence="1">
    <location>
        <begin position="91"/>
        <end position="281"/>
    </location>
</feature>
<evidence type="ECO:0000259" key="2">
    <source>
        <dbReference type="PROSITE" id="PS51938"/>
    </source>
</evidence>
<feature type="compositionally biased region" description="Low complexity" evidence="1">
    <location>
        <begin position="159"/>
        <end position="169"/>
    </location>
</feature>
<evidence type="ECO:0000256" key="1">
    <source>
        <dbReference type="SAM" id="MobiDB-lite"/>
    </source>
</evidence>
<feature type="compositionally biased region" description="Basic and acidic residues" evidence="1">
    <location>
        <begin position="189"/>
        <end position="217"/>
    </location>
</feature>
<reference evidence="3" key="1">
    <citation type="submission" date="2020-10" db="EMBL/GenBank/DDBJ databases">
        <title>Genome Sequence of Monilinia vaccinii-corymbosi Sheds Light on Mummy Berry Disease Infection of Blueberry and Mating Type.</title>
        <authorList>
            <person name="Yow A.G."/>
            <person name="Zhang Y."/>
            <person name="Bansal K."/>
            <person name="Eacker S.M."/>
            <person name="Sullivan S."/>
            <person name="Liachko I."/>
            <person name="Cubeta M.A."/>
            <person name="Rollins J.A."/>
            <person name="Ashrafi H."/>
        </authorList>
    </citation>
    <scope>NUCLEOTIDE SEQUENCE</scope>
    <source>
        <strain evidence="3">RL-1</strain>
    </source>
</reference>
<feature type="region of interest" description="Disordered" evidence="1">
    <location>
        <begin position="1"/>
        <end position="38"/>
    </location>
</feature>
<dbReference type="AlphaFoldDB" id="A0A8A3NU61"/>
<feature type="compositionally biased region" description="Polar residues" evidence="1">
    <location>
        <begin position="225"/>
        <end position="251"/>
    </location>
</feature>
<accession>A0A8A3NU61</accession>
<name>A0A8A3NU61_9HELO</name>